<evidence type="ECO:0000259" key="7">
    <source>
        <dbReference type="PROSITE" id="PS51194"/>
    </source>
</evidence>
<protein>
    <submittedName>
        <fullName evidence="8">Helicase</fullName>
    </submittedName>
</protein>
<dbReference type="Pfam" id="PF00271">
    <property type="entry name" value="Helicase_C"/>
    <property type="match status" value="1"/>
</dbReference>
<dbReference type="SMART" id="SM00490">
    <property type="entry name" value="HELICc"/>
    <property type="match status" value="1"/>
</dbReference>
<keyword evidence="3 8" id="KW-0347">Helicase</keyword>
<dbReference type="PROSITE" id="PS51194">
    <property type="entry name" value="HELICASE_CTER"/>
    <property type="match status" value="1"/>
</dbReference>
<sequence>MTGDDGRDMAELTDSLERRDALRAIAAILRGDGIEVDHDVVPARWSIAGTHDFVIPGANPKRRLKSRFRTVVGPVEDVERELVDLLETPDGVGRNEIKALAKRVKAAVKGSGRIDEAEAQIDAWVESVAERAKAFGGTWKPQAFSDDLVRVLGFGGRTPRLETLLDALEEAFATAAARAGVRVRRASLESASGLGVYLDSFAAARAMLRKLRLFVGPTNSGKTHAAMDRLAEGRKGAYLAPLRLLALEGQEAIEARGRPCSLITGEERDVRPGADFVSSTIEMANTNRVMDVCVIDEIQMIGDYDRGWAWTAAVAGMAASEIIMTGSADAIPYIQRLAAATGEELEIVEFTRKSPLRVQEGGVSLGDIRRADALVAFSRRDVLGLRAELLRRGHSVAVIYGALSPEVRRAEARRFREGQADVLVATDAIGMGLNLPIARIILSTTRKYDGREERDLLPPEVRQIGGRAGRFGMHEEGRVAVLEGENISPVRRALTSKPVDPEDPRPWISPATSHVKAIAHELGTDSLARVLRTAGQELLRAHQTFRMTDLEGRIQAALAVDHAKLPLETRDLLSRCPIDVRDPNQLRLLRMWAVNQGRGQPNPSPGVSGRFTHDTGTDVELEASEKAVKDLTAYAWLAYRFPDAYPEMDLCLERRQELNAFIERTLAARSLPRACPSCGATLKAAHRFRICDACHAGRLEDRAAGRPAQAKHRYHHPQRPGKPAAKGDGKPPRRRTAGKSG</sequence>
<dbReference type="InterPro" id="IPR001650">
    <property type="entry name" value="Helicase_C-like"/>
</dbReference>
<evidence type="ECO:0000313" key="9">
    <source>
        <dbReference type="Proteomes" id="UP000595197"/>
    </source>
</evidence>
<name>A0ABX7B6S5_9PROT</name>
<feature type="region of interest" description="Disordered" evidence="5">
    <location>
        <begin position="704"/>
        <end position="741"/>
    </location>
</feature>
<dbReference type="GO" id="GO:0004386">
    <property type="term" value="F:helicase activity"/>
    <property type="evidence" value="ECO:0007669"/>
    <property type="project" value="UniProtKB-KW"/>
</dbReference>
<dbReference type="RefSeq" id="WP_201074845.1">
    <property type="nucleotide sequence ID" value="NZ_CP067420.1"/>
</dbReference>
<evidence type="ECO:0000256" key="2">
    <source>
        <dbReference type="ARBA" id="ARBA00022801"/>
    </source>
</evidence>
<dbReference type="EMBL" id="CP067420">
    <property type="protein sequence ID" value="QQP89073.1"/>
    <property type="molecule type" value="Genomic_DNA"/>
</dbReference>
<dbReference type="SUPFAM" id="SSF52540">
    <property type="entry name" value="P-loop containing nucleoside triphosphate hydrolases"/>
    <property type="match status" value="1"/>
</dbReference>
<dbReference type="PANTHER" id="PTHR12131">
    <property type="entry name" value="ATP-DEPENDENT RNA AND DNA HELICASE"/>
    <property type="match status" value="1"/>
</dbReference>
<evidence type="ECO:0000259" key="6">
    <source>
        <dbReference type="PROSITE" id="PS51192"/>
    </source>
</evidence>
<organism evidence="8 9">
    <name type="scientific">Skermanella cutis</name>
    <dbReference type="NCBI Taxonomy" id="2775420"/>
    <lineage>
        <taxon>Bacteria</taxon>
        <taxon>Pseudomonadati</taxon>
        <taxon>Pseudomonadota</taxon>
        <taxon>Alphaproteobacteria</taxon>
        <taxon>Rhodospirillales</taxon>
        <taxon>Azospirillaceae</taxon>
        <taxon>Skermanella</taxon>
    </lineage>
</organism>
<keyword evidence="4" id="KW-0067">ATP-binding</keyword>
<feature type="domain" description="Helicase ATP-binding" evidence="6">
    <location>
        <begin position="203"/>
        <end position="348"/>
    </location>
</feature>
<dbReference type="Pfam" id="PF18147">
    <property type="entry name" value="Suv3_C_1"/>
    <property type="match status" value="1"/>
</dbReference>
<dbReference type="InterPro" id="IPR050699">
    <property type="entry name" value="RNA-DNA_Helicase"/>
</dbReference>
<accession>A0ABX7B6S5</accession>
<dbReference type="Gene3D" id="1.20.272.40">
    <property type="match status" value="1"/>
</dbReference>
<evidence type="ECO:0000313" key="8">
    <source>
        <dbReference type="EMBL" id="QQP89073.1"/>
    </source>
</evidence>
<evidence type="ECO:0000256" key="3">
    <source>
        <dbReference type="ARBA" id="ARBA00022806"/>
    </source>
</evidence>
<dbReference type="SMART" id="SM00487">
    <property type="entry name" value="DEXDc"/>
    <property type="match status" value="1"/>
</dbReference>
<reference evidence="8" key="1">
    <citation type="submission" date="2021-02" db="EMBL/GenBank/DDBJ databases">
        <title>Skermanella TT6 skin isolate.</title>
        <authorList>
            <person name="Lee K."/>
            <person name="Ganzorig M."/>
        </authorList>
    </citation>
    <scope>NUCLEOTIDE SEQUENCE</scope>
    <source>
        <strain evidence="8">TT6</strain>
    </source>
</reference>
<dbReference type="InterPro" id="IPR014001">
    <property type="entry name" value="Helicase_ATP-bd"/>
</dbReference>
<feature type="compositionally biased region" description="Basic residues" evidence="5">
    <location>
        <begin position="732"/>
        <end position="741"/>
    </location>
</feature>
<dbReference type="Pfam" id="PF12513">
    <property type="entry name" value="SUV3_C"/>
    <property type="match status" value="1"/>
</dbReference>
<evidence type="ECO:0000256" key="4">
    <source>
        <dbReference type="ARBA" id="ARBA00022840"/>
    </source>
</evidence>
<gene>
    <name evidence="8" type="ORF">IGS68_24225</name>
</gene>
<proteinExistence type="predicted"/>
<keyword evidence="2" id="KW-0378">Hydrolase</keyword>
<dbReference type="Pfam" id="PF22527">
    <property type="entry name" value="DEXQc_Suv3"/>
    <property type="match status" value="1"/>
</dbReference>
<keyword evidence="1" id="KW-0547">Nucleotide-binding</keyword>
<dbReference type="PROSITE" id="PS51192">
    <property type="entry name" value="HELICASE_ATP_BIND_1"/>
    <property type="match status" value="1"/>
</dbReference>
<evidence type="ECO:0000256" key="5">
    <source>
        <dbReference type="SAM" id="MobiDB-lite"/>
    </source>
</evidence>
<dbReference type="Proteomes" id="UP000595197">
    <property type="component" value="Chromosome"/>
</dbReference>
<feature type="compositionally biased region" description="Basic residues" evidence="5">
    <location>
        <begin position="709"/>
        <end position="719"/>
    </location>
</feature>
<dbReference type="PANTHER" id="PTHR12131:SF1">
    <property type="entry name" value="ATP-DEPENDENT RNA HELICASE SUPV3L1, MITOCHONDRIAL-RELATED"/>
    <property type="match status" value="1"/>
</dbReference>
<dbReference type="Gene3D" id="1.20.58.1080">
    <property type="match status" value="1"/>
</dbReference>
<dbReference type="InterPro" id="IPR022192">
    <property type="entry name" value="SUV3_C"/>
</dbReference>
<feature type="domain" description="Helicase C-terminal" evidence="7">
    <location>
        <begin position="357"/>
        <end position="519"/>
    </location>
</feature>
<dbReference type="InterPro" id="IPR055206">
    <property type="entry name" value="DEXQc_SUV3"/>
</dbReference>
<keyword evidence="9" id="KW-1185">Reference proteome</keyword>
<dbReference type="InterPro" id="IPR041082">
    <property type="entry name" value="Suv3_C_1"/>
</dbReference>
<dbReference type="InterPro" id="IPR027417">
    <property type="entry name" value="P-loop_NTPase"/>
</dbReference>
<evidence type="ECO:0000256" key="1">
    <source>
        <dbReference type="ARBA" id="ARBA00022741"/>
    </source>
</evidence>
<dbReference type="Gene3D" id="3.40.50.300">
    <property type="entry name" value="P-loop containing nucleotide triphosphate hydrolases"/>
    <property type="match status" value="2"/>
</dbReference>